<sequence>MRLRHTAIALLTSLLALTACSSGGSSTSPTTATPNEADVVAWMDKVCGAVDGTVKAMSDEPGIDMNDPAKLKTGLSDWLGTKVAAVDKSIADLKALENGPHPKSKELVTTAEDGMGQIKTLLADTKSKLDSSTDATQVVAAFTEMIGKAATLEKTGADVQKKFDETGLGSAAQKAPNCKGLEISPSSTPTS</sequence>
<proteinExistence type="predicted"/>
<evidence type="ECO:0000313" key="4">
    <source>
        <dbReference type="Proteomes" id="UP000033393"/>
    </source>
</evidence>
<dbReference type="STRING" id="68170.GCA_000974445_09898"/>
<dbReference type="PATRIC" id="fig|68170.10.peg.1763"/>
<keyword evidence="2" id="KW-0732">Signal</keyword>
<reference evidence="3 4" key="1">
    <citation type="submission" date="2015-02" db="EMBL/GenBank/DDBJ databases">
        <authorList>
            <person name="Ju K.-S."/>
            <person name="Doroghazi J.R."/>
            <person name="Metcalf W."/>
        </authorList>
    </citation>
    <scope>NUCLEOTIDE SEQUENCE [LARGE SCALE GENOMIC DNA]</scope>
    <source>
        <strain evidence="3 4">NRRL B-16140</strain>
    </source>
</reference>
<evidence type="ECO:0000256" key="1">
    <source>
        <dbReference type="SAM" id="MobiDB-lite"/>
    </source>
</evidence>
<dbReference type="PROSITE" id="PS51257">
    <property type="entry name" value="PROKAR_LIPOPROTEIN"/>
    <property type="match status" value="1"/>
</dbReference>
<feature type="signal peptide" evidence="2">
    <location>
        <begin position="1"/>
        <end position="21"/>
    </location>
</feature>
<feature type="chain" id="PRO_5039640811" description="Small secreted protein" evidence="2">
    <location>
        <begin position="22"/>
        <end position="191"/>
    </location>
</feature>
<protein>
    <recommendedName>
        <fullName evidence="5">Small secreted protein</fullName>
    </recommendedName>
</protein>
<dbReference type="AlphaFoldDB" id="A0A0F0H3B7"/>
<organism evidence="3 4">
    <name type="scientific">Lentzea aerocolonigenes</name>
    <name type="common">Lechevalieria aerocolonigenes</name>
    <name type="synonym">Saccharothrix aerocolonigenes</name>
    <dbReference type="NCBI Taxonomy" id="68170"/>
    <lineage>
        <taxon>Bacteria</taxon>
        <taxon>Bacillati</taxon>
        <taxon>Actinomycetota</taxon>
        <taxon>Actinomycetes</taxon>
        <taxon>Pseudonocardiales</taxon>
        <taxon>Pseudonocardiaceae</taxon>
        <taxon>Lentzea</taxon>
    </lineage>
</organism>
<evidence type="ECO:0000313" key="3">
    <source>
        <dbReference type="EMBL" id="KJK49980.1"/>
    </source>
</evidence>
<evidence type="ECO:0000256" key="2">
    <source>
        <dbReference type="SAM" id="SignalP"/>
    </source>
</evidence>
<dbReference type="eggNOG" id="ENOG5030GXG">
    <property type="taxonomic scope" value="Bacteria"/>
</dbReference>
<keyword evidence="4" id="KW-1185">Reference proteome</keyword>
<dbReference type="Proteomes" id="UP000033393">
    <property type="component" value="Unassembled WGS sequence"/>
</dbReference>
<dbReference type="OrthoDB" id="3573162at2"/>
<feature type="region of interest" description="Disordered" evidence="1">
    <location>
        <begin position="167"/>
        <end position="191"/>
    </location>
</feature>
<evidence type="ECO:0008006" key="5">
    <source>
        <dbReference type="Google" id="ProtNLM"/>
    </source>
</evidence>
<name>A0A0F0H3B7_LENAE</name>
<comment type="caution">
    <text evidence="3">The sequence shown here is derived from an EMBL/GenBank/DDBJ whole genome shotgun (WGS) entry which is preliminary data.</text>
</comment>
<dbReference type="RefSeq" id="WP_045311577.1">
    <property type="nucleotide sequence ID" value="NZ_JYJG01000069.1"/>
</dbReference>
<gene>
    <name evidence="3" type="ORF">UK23_12215</name>
</gene>
<dbReference type="EMBL" id="JYJG01000069">
    <property type="protein sequence ID" value="KJK49980.1"/>
    <property type="molecule type" value="Genomic_DNA"/>
</dbReference>
<accession>A0A0F0H3B7</accession>